<dbReference type="InterPro" id="IPR036291">
    <property type="entry name" value="NAD(P)-bd_dom_sf"/>
</dbReference>
<comment type="similarity">
    <text evidence="1">Belongs to the short-chain dehydrogenases/reductases (SDR) family.</text>
</comment>
<dbReference type="AlphaFoldDB" id="A0A835VVD6"/>
<keyword evidence="5" id="KW-1185">Reference proteome</keyword>
<protein>
    <submittedName>
        <fullName evidence="4">Uncharacterized protein</fullName>
    </submittedName>
</protein>
<dbReference type="InterPro" id="IPR002347">
    <property type="entry name" value="SDR_fam"/>
</dbReference>
<organism evidence="4 5">
    <name type="scientific">Chlamydomonas incerta</name>
    <dbReference type="NCBI Taxonomy" id="51695"/>
    <lineage>
        <taxon>Eukaryota</taxon>
        <taxon>Viridiplantae</taxon>
        <taxon>Chlorophyta</taxon>
        <taxon>core chlorophytes</taxon>
        <taxon>Chlorophyceae</taxon>
        <taxon>CS clade</taxon>
        <taxon>Chlamydomonadales</taxon>
        <taxon>Chlamydomonadaceae</taxon>
        <taxon>Chlamydomonas</taxon>
    </lineage>
</organism>
<dbReference type="Pfam" id="PF00106">
    <property type="entry name" value="adh_short"/>
    <property type="match status" value="1"/>
</dbReference>
<evidence type="ECO:0000256" key="2">
    <source>
        <dbReference type="ARBA" id="ARBA00023002"/>
    </source>
</evidence>
<name>A0A835VVD6_CHLIN</name>
<dbReference type="PRINTS" id="PR00081">
    <property type="entry name" value="GDHRDH"/>
</dbReference>
<accession>A0A835VVD6</accession>
<dbReference type="OrthoDB" id="191139at2759"/>
<gene>
    <name evidence="4" type="ORF">HXX76_011776</name>
</gene>
<dbReference type="PANTHER" id="PTHR24320:SF286">
    <property type="entry name" value="NAD(P)-BINDING ROSSMANN-FOLD SUPERFAMILY PROTEIN"/>
    <property type="match status" value="1"/>
</dbReference>
<keyword evidence="2" id="KW-0560">Oxidoreductase</keyword>
<dbReference type="PANTHER" id="PTHR24320">
    <property type="entry name" value="RETINOL DEHYDROGENASE"/>
    <property type="match status" value="1"/>
</dbReference>
<feature type="region of interest" description="Disordered" evidence="3">
    <location>
        <begin position="332"/>
        <end position="358"/>
    </location>
</feature>
<dbReference type="Proteomes" id="UP000650467">
    <property type="component" value="Unassembled WGS sequence"/>
</dbReference>
<proteinExistence type="inferred from homology"/>
<dbReference type="Gene3D" id="3.40.50.720">
    <property type="entry name" value="NAD(P)-binding Rossmann-like Domain"/>
    <property type="match status" value="1"/>
</dbReference>
<evidence type="ECO:0000313" key="4">
    <source>
        <dbReference type="EMBL" id="KAG2426551.1"/>
    </source>
</evidence>
<evidence type="ECO:0000256" key="1">
    <source>
        <dbReference type="ARBA" id="ARBA00006484"/>
    </source>
</evidence>
<comment type="caution">
    <text evidence="4">The sequence shown here is derived from an EMBL/GenBank/DDBJ whole genome shotgun (WGS) entry which is preliminary data.</text>
</comment>
<dbReference type="GO" id="GO:0016491">
    <property type="term" value="F:oxidoreductase activity"/>
    <property type="evidence" value="ECO:0007669"/>
    <property type="project" value="UniProtKB-KW"/>
</dbReference>
<dbReference type="SUPFAM" id="SSF51735">
    <property type="entry name" value="NAD(P)-binding Rossmann-fold domains"/>
    <property type="match status" value="1"/>
</dbReference>
<reference evidence="4" key="1">
    <citation type="journal article" date="2020" name="bioRxiv">
        <title>Comparative genomics of Chlamydomonas.</title>
        <authorList>
            <person name="Craig R.J."/>
            <person name="Hasan A.R."/>
            <person name="Ness R.W."/>
            <person name="Keightley P.D."/>
        </authorList>
    </citation>
    <scope>NUCLEOTIDE SEQUENCE</scope>
    <source>
        <strain evidence="4">SAG 7.73</strain>
    </source>
</reference>
<evidence type="ECO:0000256" key="3">
    <source>
        <dbReference type="SAM" id="MobiDB-lite"/>
    </source>
</evidence>
<dbReference type="EMBL" id="JAEHOC010000047">
    <property type="protein sequence ID" value="KAG2426551.1"/>
    <property type="molecule type" value="Genomic_DNA"/>
</dbReference>
<sequence length="477" mass="49366">MSGQQPRAAVAAVSGLGVRGPALTEAPASPLLRLDHPLLLPPVLRLLHTALDGTVESFVNIWQNVSERLDPRRPEPFAARNLAGKVAIVTGGNAGIGFATAQQLARRGAHVVIACRDPERAQAAVRRIAATTTPLFPSSPALPAAAAEDAAAAGGGAGSVRVEAMPLDLGRLASVREFAEAWRRRGLPLHLLVCNAGLMGPPQRLETADGLEMQFQVNFLSHWLLANQLVAAERQRRAASARGGKAVAGAAAKGAGWQRAVAAVAAVPGGSGGSPAEELGDGLRVVMVTWLTHRAGALQWADKQSRASYEPFLSYGLSKLANVMTAAELQRRRTGAVPRAGRASRRGPGRGSANPCPHGGAADAAVSVHPGLVATHLANGFFTARGTGWAAGGPLQPAVEAAVSGFGALAGPLLMRTPEQSAGVMLHACLAPRREVAGRYLALGRVASPDPAAEHPGLAAELWAYAQQLTDYRSPLQ</sequence>
<evidence type="ECO:0000313" key="5">
    <source>
        <dbReference type="Proteomes" id="UP000650467"/>
    </source>
</evidence>